<feature type="transmembrane region" description="Helical" evidence="2">
    <location>
        <begin position="63"/>
        <end position="81"/>
    </location>
</feature>
<dbReference type="STRING" id="44742.AXF13_14900"/>
<proteinExistence type="predicted"/>
<evidence type="ECO:0008006" key="5">
    <source>
        <dbReference type="Google" id="ProtNLM"/>
    </source>
</evidence>
<keyword evidence="2" id="KW-1133">Transmembrane helix</keyword>
<sequence>MFIAMGLMLLGMTLGWLLRGRTWLGLLTRCVSPAIMLLLFSLGVAVGGNEELMNNLPLLGGKALLLTLAGVAGSLACVAVIRRWFRDFPAAPGAGNARNSPVDAHPPHGGV</sequence>
<dbReference type="InterPro" id="IPR005642">
    <property type="entry name" value="LysO"/>
</dbReference>
<reference evidence="4" key="1">
    <citation type="submission" date="2016-02" db="EMBL/GenBank/DDBJ databases">
        <authorList>
            <person name="Holder M.E."/>
            <person name="Ajami N.J."/>
            <person name="Petrosino J.F."/>
        </authorList>
    </citation>
    <scope>NUCLEOTIDE SEQUENCE [LARGE SCALE GENOMIC DNA]</scope>
    <source>
        <strain evidence="4">CCUG 45958</strain>
    </source>
</reference>
<keyword evidence="2" id="KW-0472">Membrane</keyword>
<keyword evidence="2" id="KW-0812">Transmembrane</keyword>
<organism evidence="3 4">
    <name type="scientific">Desulfovibrio fairfieldensis</name>
    <dbReference type="NCBI Taxonomy" id="44742"/>
    <lineage>
        <taxon>Bacteria</taxon>
        <taxon>Pseudomonadati</taxon>
        <taxon>Thermodesulfobacteriota</taxon>
        <taxon>Desulfovibrionia</taxon>
        <taxon>Desulfovibrionales</taxon>
        <taxon>Desulfovibrionaceae</taxon>
        <taxon>Desulfovibrio</taxon>
    </lineage>
</organism>
<dbReference type="AlphaFoldDB" id="A0A0X8JM79"/>
<evidence type="ECO:0000313" key="3">
    <source>
        <dbReference type="EMBL" id="AMD91313.1"/>
    </source>
</evidence>
<dbReference type="GO" id="GO:0015661">
    <property type="term" value="F:L-lysine efflux transmembrane transporter activity"/>
    <property type="evidence" value="ECO:0007669"/>
    <property type="project" value="InterPro"/>
</dbReference>
<dbReference type="Proteomes" id="UP000069241">
    <property type="component" value="Chromosome"/>
</dbReference>
<accession>A0A0X8JM79</accession>
<evidence type="ECO:0000256" key="2">
    <source>
        <dbReference type="SAM" id="Phobius"/>
    </source>
</evidence>
<name>A0A0X8JM79_9BACT</name>
<gene>
    <name evidence="3" type="ORF">AXF13_14900</name>
</gene>
<feature type="region of interest" description="Disordered" evidence="1">
    <location>
        <begin position="92"/>
        <end position="111"/>
    </location>
</feature>
<dbReference type="EMBL" id="CP014229">
    <property type="protein sequence ID" value="AMD91313.1"/>
    <property type="molecule type" value="Genomic_DNA"/>
</dbReference>
<evidence type="ECO:0000256" key="1">
    <source>
        <dbReference type="SAM" id="MobiDB-lite"/>
    </source>
</evidence>
<protein>
    <recommendedName>
        <fullName evidence="5">Lysine exporter LysO</fullName>
    </recommendedName>
</protein>
<dbReference type="KEGG" id="dfi:AXF13_14900"/>
<keyword evidence="4" id="KW-1185">Reference proteome</keyword>
<feature type="transmembrane region" description="Helical" evidence="2">
    <location>
        <begin position="21"/>
        <end position="43"/>
    </location>
</feature>
<dbReference type="RefSeq" id="WP_062254405.1">
    <property type="nucleotide sequence ID" value="NZ_CP014229.1"/>
</dbReference>
<evidence type="ECO:0000313" key="4">
    <source>
        <dbReference type="Proteomes" id="UP000069241"/>
    </source>
</evidence>
<dbReference type="Pfam" id="PF03956">
    <property type="entry name" value="Lys_export"/>
    <property type="match status" value="1"/>
</dbReference>